<dbReference type="Proteomes" id="UP000824250">
    <property type="component" value="Unassembled WGS sequence"/>
</dbReference>
<dbReference type="InterPro" id="IPR036264">
    <property type="entry name" value="Bact_exopeptidase_dim_dom"/>
</dbReference>
<evidence type="ECO:0000313" key="3">
    <source>
        <dbReference type="EMBL" id="HIR05247.1"/>
    </source>
</evidence>
<dbReference type="InterPro" id="IPR017144">
    <property type="entry name" value="Xaa-Arg_dipeptidase"/>
</dbReference>
<dbReference type="SUPFAM" id="SSF55031">
    <property type="entry name" value="Bacterial exopeptidase dimerisation domain"/>
    <property type="match status" value="1"/>
</dbReference>
<dbReference type="PANTHER" id="PTHR30575:SF0">
    <property type="entry name" value="XAA-ARG DIPEPTIDASE"/>
    <property type="match status" value="1"/>
</dbReference>
<dbReference type="AlphaFoldDB" id="A0A9D1A377"/>
<dbReference type="GO" id="GO:0071713">
    <property type="term" value="F:para-aminobenzoyl-glutamate hydrolase activity"/>
    <property type="evidence" value="ECO:0007669"/>
    <property type="project" value="TreeGrafter"/>
</dbReference>
<dbReference type="GO" id="GO:0016805">
    <property type="term" value="F:dipeptidase activity"/>
    <property type="evidence" value="ECO:0007669"/>
    <property type="project" value="InterPro"/>
</dbReference>
<evidence type="ECO:0000256" key="1">
    <source>
        <dbReference type="PIRNR" id="PIRNR037226"/>
    </source>
</evidence>
<dbReference type="PANTHER" id="PTHR30575">
    <property type="entry name" value="PEPTIDASE M20"/>
    <property type="match status" value="1"/>
</dbReference>
<comment type="caution">
    <text evidence="3">The sequence shown here is derived from an EMBL/GenBank/DDBJ whole genome shotgun (WGS) entry which is preliminary data.</text>
</comment>
<organism evidence="3 4">
    <name type="scientific">Candidatus Copromonas faecavium</name>
    <name type="common">nom. illeg.</name>
    <dbReference type="NCBI Taxonomy" id="2840740"/>
    <lineage>
        <taxon>Bacteria</taxon>
        <taxon>Bacillati</taxon>
        <taxon>Bacillota</taxon>
        <taxon>Clostridia</taxon>
        <taxon>Lachnospirales</taxon>
        <taxon>Lachnospiraceae</taxon>
        <taxon>Candidatus Copromonas (nom. illeg.)</taxon>
    </lineage>
</organism>
<protein>
    <recommendedName>
        <fullName evidence="1">Peptidase M20 domain-containing protein 2</fullName>
    </recommendedName>
</protein>
<evidence type="ECO:0000313" key="4">
    <source>
        <dbReference type="Proteomes" id="UP000824250"/>
    </source>
</evidence>
<dbReference type="SUPFAM" id="SSF53187">
    <property type="entry name" value="Zn-dependent exopeptidases"/>
    <property type="match status" value="1"/>
</dbReference>
<comment type="similarity">
    <text evidence="1">Belongs to the peptidase M20A family.</text>
</comment>
<feature type="domain" description="Peptidase M20 dimerisation" evidence="2">
    <location>
        <begin position="177"/>
        <end position="264"/>
    </location>
</feature>
<dbReference type="Gene3D" id="3.30.70.360">
    <property type="match status" value="1"/>
</dbReference>
<dbReference type="InterPro" id="IPR011650">
    <property type="entry name" value="Peptidase_M20_dimer"/>
</dbReference>
<dbReference type="InterPro" id="IPR052030">
    <property type="entry name" value="Peptidase_M20/M20A_hydrolases"/>
</dbReference>
<name>A0A9D1A377_9FIRM</name>
<dbReference type="GO" id="GO:0005737">
    <property type="term" value="C:cytoplasm"/>
    <property type="evidence" value="ECO:0007669"/>
    <property type="project" value="TreeGrafter"/>
</dbReference>
<dbReference type="CDD" id="cd03887">
    <property type="entry name" value="M20_Acy1L2"/>
    <property type="match status" value="1"/>
</dbReference>
<evidence type="ECO:0000259" key="2">
    <source>
        <dbReference type="Pfam" id="PF07687"/>
    </source>
</evidence>
<accession>A0A9D1A377</accession>
<dbReference type="NCBIfam" id="TIGR01891">
    <property type="entry name" value="amidohydrolases"/>
    <property type="match status" value="1"/>
</dbReference>
<dbReference type="Pfam" id="PF07687">
    <property type="entry name" value="M20_dimer"/>
    <property type="match status" value="1"/>
</dbReference>
<gene>
    <name evidence="3" type="ORF">IAB28_04700</name>
</gene>
<dbReference type="Gene3D" id="3.40.630.10">
    <property type="entry name" value="Zn peptidases"/>
    <property type="match status" value="1"/>
</dbReference>
<dbReference type="EMBL" id="DVGC01000026">
    <property type="protein sequence ID" value="HIR05247.1"/>
    <property type="molecule type" value="Genomic_DNA"/>
</dbReference>
<dbReference type="InterPro" id="IPR017439">
    <property type="entry name" value="Amidohydrolase"/>
</dbReference>
<reference evidence="3" key="1">
    <citation type="submission" date="2020-10" db="EMBL/GenBank/DDBJ databases">
        <authorList>
            <person name="Gilroy R."/>
        </authorList>
    </citation>
    <scope>NUCLEOTIDE SEQUENCE</scope>
    <source>
        <strain evidence="3">CHK180-2868</strain>
    </source>
</reference>
<proteinExistence type="inferred from homology"/>
<dbReference type="PIRSF" id="PIRSF037226">
    <property type="entry name" value="Amidohydrolase_ACY1L2_prd"/>
    <property type="match status" value="1"/>
</dbReference>
<sequence>MDINQVKKEMEQLAESHREEFEAASAHIFAHPELAFHEKEAQKTLCDLLERHGFQVQRKAGSLETAFVAEYDSKKPGKTFAFMAEYDALPALGHACGHNLIGTSAAGAGVVLKQVMEQYGIGGKLRVIGTPAEENGSGKIVLLEDGVFSDVDMALIMHPNDVSIADDISFAAVNRTYTFTGKPAHSAACPWVGADAMSAVNLMFTAVDSQRVHCKDYTRIHGIVLEGGTAVNIITEKASCQFNIRALDYEYMEQLVQMVDRCAKGAALCAGVEVSIKQDGYAIKNVKNDKRLVSLVEKNMDFIGEHHIPRELTQGIGSTDVGNVTHAIPSAQFYIGLKENIGTHTAAFARAAGGPEGRRALDAAVKVLAMTGLDVLISEI</sequence>
<dbReference type="InterPro" id="IPR002933">
    <property type="entry name" value="Peptidase_M20"/>
</dbReference>
<reference evidence="3" key="2">
    <citation type="journal article" date="2021" name="PeerJ">
        <title>Extensive microbial diversity within the chicken gut microbiome revealed by metagenomics and culture.</title>
        <authorList>
            <person name="Gilroy R."/>
            <person name="Ravi A."/>
            <person name="Getino M."/>
            <person name="Pursley I."/>
            <person name="Horton D.L."/>
            <person name="Alikhan N.F."/>
            <person name="Baker D."/>
            <person name="Gharbi K."/>
            <person name="Hall N."/>
            <person name="Watson M."/>
            <person name="Adriaenssens E.M."/>
            <person name="Foster-Nyarko E."/>
            <person name="Jarju S."/>
            <person name="Secka A."/>
            <person name="Antonio M."/>
            <person name="Oren A."/>
            <person name="Chaudhuri R.R."/>
            <person name="La Ragione R."/>
            <person name="Hildebrand F."/>
            <person name="Pallen M.J."/>
        </authorList>
    </citation>
    <scope>NUCLEOTIDE SEQUENCE</scope>
    <source>
        <strain evidence="3">CHK180-2868</strain>
    </source>
</reference>
<dbReference type="GO" id="GO:0046657">
    <property type="term" value="P:folic acid catabolic process"/>
    <property type="evidence" value="ECO:0007669"/>
    <property type="project" value="TreeGrafter"/>
</dbReference>
<dbReference type="Pfam" id="PF01546">
    <property type="entry name" value="Peptidase_M20"/>
    <property type="match status" value="1"/>
</dbReference>